<evidence type="ECO:0000256" key="1">
    <source>
        <dbReference type="SAM" id="SignalP"/>
    </source>
</evidence>
<feature type="domain" description="DUF5666" evidence="2">
    <location>
        <begin position="423"/>
        <end position="484"/>
    </location>
</feature>
<evidence type="ECO:0000313" key="3">
    <source>
        <dbReference type="EMBL" id="MFG6461433.1"/>
    </source>
</evidence>
<sequence>MRQLKQHFHWALCATTCALSTAVLVACGGGGAGDTATQAPAAPSPTAPSASTASVVDGTITGFGSVVIDGQRFDDSLAKVAFANRPDAQTAGTLGDLRTGMRVQGELKDGVLQNLVVNFALAGTVGAVDAAAGTLVVFGQTIKTTATGQLPTVFDGFNALSQLAVGDLVKVSGTVAGDGSITATRIERKAKDGTEVFRLSGAVQGLDTTARTFALAGNSSATVSYADAKLLPTGAVIENGKLVSVVATAAPTVSGGKTVLAASVVEVKARKLPDSSDTTVGGPINDFKSLSSLRIGDVVVDASTATLKDGTQAADVANGAQALAHGVIKDGAMKADWLKVFKNDTAIKALLIGQITDYVSLANFTLRDTVVDASAAKFIKGSAADVAAGAWVQVTGQLTPTGVKASEITVQPPPADKPQRLAGAITAVDAAAKRFTLLGTPVAWGDATKVSPDGKSLANLAAGVTVSVEGTYSASSGVFTATAVTVVNTTGVAKTLGFSGIAFNVTGDSLQIGSYTVVVTPNTQLLPAGTKLADLVNGSRLSLKVSVTGSDGAIRLTAISIELQKPEKDDAGSEYVYLAGLVNDFVSSASFKVGSQKVDASGSGVKFIDGDTAKLANGAKVEIKGTVKDGVLIAKQVHFMPG</sequence>
<dbReference type="InterPro" id="IPR043724">
    <property type="entry name" value="DUF5666"/>
</dbReference>
<name>A0ABW7GHJ0_9BURK</name>
<feature type="domain" description="DUF5666" evidence="2">
    <location>
        <begin position="123"/>
        <end position="187"/>
    </location>
</feature>
<feature type="domain" description="DUF5666" evidence="2">
    <location>
        <begin position="353"/>
        <end position="408"/>
    </location>
</feature>
<reference evidence="3 4" key="1">
    <citation type="submission" date="2024-08" db="EMBL/GenBank/DDBJ databases">
        <authorList>
            <person name="Lu H."/>
        </authorList>
    </citation>
    <scope>NUCLEOTIDE SEQUENCE [LARGE SCALE GENOMIC DNA]</scope>
    <source>
        <strain evidence="3 4">DXS20W</strain>
    </source>
</reference>
<feature type="signal peptide" evidence="1">
    <location>
        <begin position="1"/>
        <end position="25"/>
    </location>
</feature>
<dbReference type="PROSITE" id="PS51257">
    <property type="entry name" value="PROKAR_LIPOPROTEIN"/>
    <property type="match status" value="1"/>
</dbReference>
<dbReference type="Pfam" id="PF18914">
    <property type="entry name" value="DUF5666"/>
    <property type="match status" value="5"/>
</dbReference>
<protein>
    <submittedName>
        <fullName evidence="3">DUF5666 domain-containing protein</fullName>
    </submittedName>
</protein>
<gene>
    <name evidence="3" type="ORF">ACG04Q_07610</name>
</gene>
<evidence type="ECO:0000313" key="4">
    <source>
        <dbReference type="Proteomes" id="UP001606302"/>
    </source>
</evidence>
<dbReference type="EMBL" id="JBIGHX010000002">
    <property type="protein sequence ID" value="MFG6461433.1"/>
    <property type="molecule type" value="Genomic_DNA"/>
</dbReference>
<feature type="domain" description="DUF5666" evidence="2">
    <location>
        <begin position="505"/>
        <end position="562"/>
    </location>
</feature>
<feature type="domain" description="DUF5666" evidence="2">
    <location>
        <begin position="580"/>
        <end position="637"/>
    </location>
</feature>
<proteinExistence type="predicted"/>
<dbReference type="Proteomes" id="UP001606302">
    <property type="component" value="Unassembled WGS sequence"/>
</dbReference>
<evidence type="ECO:0000259" key="2">
    <source>
        <dbReference type="Pfam" id="PF18914"/>
    </source>
</evidence>
<accession>A0ABW7GHJ0</accession>
<dbReference type="RefSeq" id="WP_394510289.1">
    <property type="nucleotide sequence ID" value="NZ_JBIGHX010000002.1"/>
</dbReference>
<comment type="caution">
    <text evidence="3">The sequence shown here is derived from an EMBL/GenBank/DDBJ whole genome shotgun (WGS) entry which is preliminary data.</text>
</comment>
<feature type="chain" id="PRO_5046283650" evidence="1">
    <location>
        <begin position="26"/>
        <end position="642"/>
    </location>
</feature>
<organism evidence="3 4">
    <name type="scientific">Pelomonas lactea</name>
    <dbReference type="NCBI Taxonomy" id="3299030"/>
    <lineage>
        <taxon>Bacteria</taxon>
        <taxon>Pseudomonadati</taxon>
        <taxon>Pseudomonadota</taxon>
        <taxon>Betaproteobacteria</taxon>
        <taxon>Burkholderiales</taxon>
        <taxon>Sphaerotilaceae</taxon>
        <taxon>Roseateles</taxon>
    </lineage>
</organism>
<keyword evidence="1" id="KW-0732">Signal</keyword>
<keyword evidence="4" id="KW-1185">Reference proteome</keyword>